<dbReference type="RefSeq" id="WP_156321933.1">
    <property type="nucleotide sequence ID" value="NZ_BBER01000008.1"/>
</dbReference>
<keyword evidence="2" id="KW-1185">Reference proteome</keyword>
<organism evidence="1 2">
    <name type="scientific">Lacticaseibacillus thailandensis DSM 22698 = JCM 13996</name>
    <dbReference type="NCBI Taxonomy" id="1423810"/>
    <lineage>
        <taxon>Bacteria</taxon>
        <taxon>Bacillati</taxon>
        <taxon>Bacillota</taxon>
        <taxon>Bacilli</taxon>
        <taxon>Lactobacillales</taxon>
        <taxon>Lactobacillaceae</taxon>
        <taxon>Lacticaseibacillus</taxon>
    </lineage>
</organism>
<dbReference type="OrthoDB" id="2299125at2"/>
<sequence length="94" mass="10646">MMINDPQFQALSARAQRVVGLVLWRGNPDREITVAQDTFYARLKLFPGQTGATMVERALADLINELRHSLLPNFMIRVGDNDVGEQEQVLTITY</sequence>
<comment type="caution">
    <text evidence="1">The sequence shown here is derived from an EMBL/GenBank/DDBJ whole genome shotgun (WGS) entry which is preliminary data.</text>
</comment>
<protein>
    <submittedName>
        <fullName evidence="1">Uncharacterized protein</fullName>
    </submittedName>
</protein>
<evidence type="ECO:0000313" key="2">
    <source>
        <dbReference type="Proteomes" id="UP000051789"/>
    </source>
</evidence>
<dbReference type="EMBL" id="AYZK01000008">
    <property type="protein sequence ID" value="KRM86538.1"/>
    <property type="molecule type" value="Genomic_DNA"/>
</dbReference>
<evidence type="ECO:0000313" key="1">
    <source>
        <dbReference type="EMBL" id="KRM86538.1"/>
    </source>
</evidence>
<dbReference type="STRING" id="1423810.FD19_GL001851"/>
<reference evidence="1 2" key="1">
    <citation type="journal article" date="2015" name="Genome Announc.">
        <title>Expanding the biotechnology potential of lactobacilli through comparative genomics of 213 strains and associated genera.</title>
        <authorList>
            <person name="Sun Z."/>
            <person name="Harris H.M."/>
            <person name="McCann A."/>
            <person name="Guo C."/>
            <person name="Argimon S."/>
            <person name="Zhang W."/>
            <person name="Yang X."/>
            <person name="Jeffery I.B."/>
            <person name="Cooney J.C."/>
            <person name="Kagawa T.F."/>
            <person name="Liu W."/>
            <person name="Song Y."/>
            <person name="Salvetti E."/>
            <person name="Wrobel A."/>
            <person name="Rasinkangas P."/>
            <person name="Parkhill J."/>
            <person name="Rea M.C."/>
            <person name="O'Sullivan O."/>
            <person name="Ritari J."/>
            <person name="Douillard F.P."/>
            <person name="Paul Ross R."/>
            <person name="Yang R."/>
            <person name="Briner A.E."/>
            <person name="Felis G.E."/>
            <person name="de Vos W.M."/>
            <person name="Barrangou R."/>
            <person name="Klaenhammer T.R."/>
            <person name="Caufield P.W."/>
            <person name="Cui Y."/>
            <person name="Zhang H."/>
            <person name="O'Toole P.W."/>
        </authorList>
    </citation>
    <scope>NUCLEOTIDE SEQUENCE [LARGE SCALE GENOMIC DNA]</scope>
    <source>
        <strain evidence="1 2">DSM 22698</strain>
    </source>
</reference>
<gene>
    <name evidence="1" type="ORF">FD19_GL001851</name>
</gene>
<dbReference type="PATRIC" id="fig|1423810.4.peg.1898"/>
<name>A0A0R2C5D3_9LACO</name>
<dbReference type="Proteomes" id="UP000051789">
    <property type="component" value="Unassembled WGS sequence"/>
</dbReference>
<accession>A0A0R2C5D3</accession>
<proteinExistence type="predicted"/>
<dbReference type="AlphaFoldDB" id="A0A0R2C5D3"/>